<dbReference type="Gene3D" id="2.30.30.190">
    <property type="entry name" value="CAP Gly-rich-like domain"/>
    <property type="match status" value="1"/>
</dbReference>
<organism evidence="3 4">
    <name type="scientific">Oedothorax gibbosus</name>
    <dbReference type="NCBI Taxonomy" id="931172"/>
    <lineage>
        <taxon>Eukaryota</taxon>
        <taxon>Metazoa</taxon>
        <taxon>Ecdysozoa</taxon>
        <taxon>Arthropoda</taxon>
        <taxon>Chelicerata</taxon>
        <taxon>Arachnida</taxon>
        <taxon>Araneae</taxon>
        <taxon>Araneomorphae</taxon>
        <taxon>Entelegynae</taxon>
        <taxon>Araneoidea</taxon>
        <taxon>Linyphiidae</taxon>
        <taxon>Erigoninae</taxon>
        <taxon>Oedothorax</taxon>
    </lineage>
</organism>
<accession>A0AAV6UGF7</accession>
<protein>
    <recommendedName>
        <fullName evidence="2">CAP-Gly domain-containing protein</fullName>
    </recommendedName>
</protein>
<keyword evidence="4" id="KW-1185">Reference proteome</keyword>
<evidence type="ECO:0000313" key="4">
    <source>
        <dbReference type="Proteomes" id="UP000827092"/>
    </source>
</evidence>
<gene>
    <name evidence="3" type="ORF">JTE90_024428</name>
</gene>
<dbReference type="Pfam" id="PF01302">
    <property type="entry name" value="CAP_GLY"/>
    <property type="match status" value="1"/>
</dbReference>
<feature type="coiled-coil region" evidence="1">
    <location>
        <begin position="50"/>
        <end position="77"/>
    </location>
</feature>
<dbReference type="InterPro" id="IPR036859">
    <property type="entry name" value="CAP-Gly_dom_sf"/>
</dbReference>
<dbReference type="SMART" id="SM01052">
    <property type="entry name" value="CAP_GLY"/>
    <property type="match status" value="1"/>
</dbReference>
<dbReference type="AlphaFoldDB" id="A0AAV6UGF7"/>
<sequence>MNAECFESVTLKESKMSSTDEDKKFVSHAVAFVIGHTRNGSMVPLCASIATMLKLENESLKQQVTKLQSQLHSQASKGFNCDLDSDLQKQFNLLLQFKSNRKKHKHKSYKALKGCLCDSCEKSLDESAIRPPLKKGDKVVISGEISGTVCYIGHVDKLSFPEIFVGLHLDEAVGDCNGSIEEKIYFETPPGYGMFAPLWSICCLIENEM</sequence>
<feature type="domain" description="CAP-Gly" evidence="2">
    <location>
        <begin position="163"/>
        <end position="197"/>
    </location>
</feature>
<evidence type="ECO:0000256" key="1">
    <source>
        <dbReference type="SAM" id="Coils"/>
    </source>
</evidence>
<evidence type="ECO:0000259" key="2">
    <source>
        <dbReference type="PROSITE" id="PS50245"/>
    </source>
</evidence>
<keyword evidence="1" id="KW-0175">Coiled coil</keyword>
<dbReference type="Proteomes" id="UP000827092">
    <property type="component" value="Unassembled WGS sequence"/>
</dbReference>
<dbReference type="EMBL" id="JAFNEN010000431">
    <property type="protein sequence ID" value="KAG8183119.1"/>
    <property type="molecule type" value="Genomic_DNA"/>
</dbReference>
<evidence type="ECO:0000313" key="3">
    <source>
        <dbReference type="EMBL" id="KAG8183119.1"/>
    </source>
</evidence>
<comment type="caution">
    <text evidence="3">The sequence shown here is derived from an EMBL/GenBank/DDBJ whole genome shotgun (WGS) entry which is preliminary data.</text>
</comment>
<reference evidence="3 4" key="1">
    <citation type="journal article" date="2022" name="Nat. Ecol. Evol.">
        <title>A masculinizing supergene underlies an exaggerated male reproductive morph in a spider.</title>
        <authorList>
            <person name="Hendrickx F."/>
            <person name="De Corte Z."/>
            <person name="Sonet G."/>
            <person name="Van Belleghem S.M."/>
            <person name="Kostlbacher S."/>
            <person name="Vangestel C."/>
        </authorList>
    </citation>
    <scope>NUCLEOTIDE SEQUENCE [LARGE SCALE GENOMIC DNA]</scope>
    <source>
        <strain evidence="3">W744_W776</strain>
    </source>
</reference>
<name>A0AAV6UGF7_9ARAC</name>
<proteinExistence type="predicted"/>
<dbReference type="PROSITE" id="PS50245">
    <property type="entry name" value="CAP_GLY_2"/>
    <property type="match status" value="1"/>
</dbReference>
<dbReference type="SUPFAM" id="SSF74924">
    <property type="entry name" value="Cap-Gly domain"/>
    <property type="match status" value="1"/>
</dbReference>
<dbReference type="InterPro" id="IPR000938">
    <property type="entry name" value="CAP-Gly_domain"/>
</dbReference>